<dbReference type="InterPro" id="IPR046788">
    <property type="entry name" value="Methyltransf_35"/>
</dbReference>
<dbReference type="RefSeq" id="WP_156331254.1">
    <property type="nucleotide sequence ID" value="NZ_CZAW01000066.1"/>
</dbReference>
<name>A0A174TEJ1_9FIRM</name>
<sequence length="320" mass="37681">MPGSDQNINYQIRPSKSIERKMMCELVKEIQIIQGTSELRYIGMGAKYFTDFLLFHNEFGVTDMISIEAERERAMRYEFNKPLKSIQMIYGTTNEVLPQIDQFEEKMNLVWLDYDGAFSEGMLSDIETLCRRLYVGSMFFISCNYSFAGKTSEKRAAFEKNVGDYFEPDIEQSRYTNNGIPLIIQELMNNLILKILEKRNRSDSSRNIQYMQLLFLKYKDGAPMLTIGGILVDDDLKDRIKTSNILQKLVYCSEDNKCFNIEVPKLTYKEIQFVLREIPITDEEYEENKDRFHGIGLDEIRKFEKIYRYYPYYTEGCLNT</sequence>
<dbReference type="AlphaFoldDB" id="A0A174TEJ1"/>
<protein>
    <recommendedName>
        <fullName evidence="3">Class I SAM-dependent methyltransferase</fullName>
    </recommendedName>
</protein>
<evidence type="ECO:0000313" key="2">
    <source>
        <dbReference type="Proteomes" id="UP000095712"/>
    </source>
</evidence>
<accession>A0A174TEJ1</accession>
<evidence type="ECO:0000313" key="1">
    <source>
        <dbReference type="EMBL" id="CUQ06517.1"/>
    </source>
</evidence>
<dbReference type="OrthoDB" id="9181262at2"/>
<dbReference type="Proteomes" id="UP000095712">
    <property type="component" value="Unassembled WGS sequence"/>
</dbReference>
<evidence type="ECO:0008006" key="3">
    <source>
        <dbReference type="Google" id="ProtNLM"/>
    </source>
</evidence>
<dbReference type="EMBL" id="CZAW01000066">
    <property type="protein sequence ID" value="CUQ06517.1"/>
    <property type="molecule type" value="Genomic_DNA"/>
</dbReference>
<proteinExistence type="predicted"/>
<reference evidence="1 2" key="1">
    <citation type="submission" date="2015-09" db="EMBL/GenBank/DDBJ databases">
        <authorList>
            <consortium name="Pathogen Informatics"/>
        </authorList>
    </citation>
    <scope>NUCLEOTIDE SEQUENCE [LARGE SCALE GENOMIC DNA]</scope>
    <source>
        <strain evidence="1 2">2789STDY5834911</strain>
    </source>
</reference>
<dbReference type="Pfam" id="PF20553">
    <property type="entry name" value="Methyltransf_35"/>
    <property type="match status" value="1"/>
</dbReference>
<gene>
    <name evidence="1" type="ORF">ERS852523_03819</name>
</gene>
<organism evidence="1 2">
    <name type="scientific">Blautia wexlerae</name>
    <dbReference type="NCBI Taxonomy" id="418240"/>
    <lineage>
        <taxon>Bacteria</taxon>
        <taxon>Bacillati</taxon>
        <taxon>Bacillota</taxon>
        <taxon>Clostridia</taxon>
        <taxon>Lachnospirales</taxon>
        <taxon>Lachnospiraceae</taxon>
        <taxon>Blautia</taxon>
    </lineage>
</organism>